<evidence type="ECO:0000313" key="4">
    <source>
        <dbReference type="EMBL" id="RDV01423.1"/>
    </source>
</evidence>
<evidence type="ECO:0000313" key="5">
    <source>
        <dbReference type="Proteomes" id="UP000263833"/>
    </source>
</evidence>
<sequence length="292" mass="31388">MADHGRTRRSGGKRGTGRAKAQGAARASLYDEVTAKIIAQLEAGCFPWAQPWNSAAAVPGLPRNAVSGRAYSGVNVLILWGAVIEGCYPSQDWLTFRQALAAGGCVRKGERGHTIFYADRFTPEDGREGGEGAEGEPRSIPFLKRFVVFNAAQCDGLPERLAADPTPLPPCEQHEGAEALIAATGADFRIGGARAFYDIGGDYVQVPPQPAFPQQIDFYRTALHELGHWAGSTQRLARDQSGRFGSALYAREELCAELTSAFLCAALGIVPTVRHADYLGSWLAVLRADNRA</sequence>
<comment type="caution">
    <text evidence="4">The sequence shown here is derived from an EMBL/GenBank/DDBJ whole genome shotgun (WGS) entry which is preliminary data.</text>
</comment>
<dbReference type="AlphaFoldDB" id="A0A371B1U9"/>
<dbReference type="EMBL" id="QRGP01000006">
    <property type="protein sequence ID" value="RDV01423.1"/>
    <property type="molecule type" value="Genomic_DNA"/>
</dbReference>
<feature type="domain" description="Polyvalent protein metallopeptidase" evidence="3">
    <location>
        <begin position="176"/>
        <end position="292"/>
    </location>
</feature>
<dbReference type="GO" id="GO:0003697">
    <property type="term" value="F:single-stranded DNA binding"/>
    <property type="evidence" value="ECO:0007669"/>
    <property type="project" value="InterPro"/>
</dbReference>
<feature type="domain" description="N-terminal" evidence="2">
    <location>
        <begin position="28"/>
        <end position="149"/>
    </location>
</feature>
<dbReference type="Pfam" id="PF18818">
    <property type="entry name" value="MPTase-PolyVal"/>
    <property type="match status" value="1"/>
</dbReference>
<dbReference type="Proteomes" id="UP000263833">
    <property type="component" value="Unassembled WGS sequence"/>
</dbReference>
<feature type="non-terminal residue" evidence="4">
    <location>
        <position position="292"/>
    </location>
</feature>
<dbReference type="OrthoDB" id="9792687at2"/>
<gene>
    <name evidence="4" type="ORF">DXH95_15950</name>
</gene>
<reference evidence="5" key="1">
    <citation type="submission" date="2018-08" db="EMBL/GenBank/DDBJ databases">
        <authorList>
            <person name="Kim S.-J."/>
            <person name="Jung G.-Y."/>
        </authorList>
    </citation>
    <scope>NUCLEOTIDE SEQUENCE [LARGE SCALE GENOMIC DNA]</scope>
    <source>
        <strain evidence="5">GY_G</strain>
    </source>
</reference>
<name>A0A371B1U9_9SPHN</name>
<feature type="compositionally biased region" description="Basic residues" evidence="1">
    <location>
        <begin position="1"/>
        <end position="17"/>
    </location>
</feature>
<evidence type="ECO:0000256" key="1">
    <source>
        <dbReference type="SAM" id="MobiDB-lite"/>
    </source>
</evidence>
<evidence type="ECO:0000259" key="3">
    <source>
        <dbReference type="Pfam" id="PF18818"/>
    </source>
</evidence>
<dbReference type="RefSeq" id="WP_115550570.1">
    <property type="nucleotide sequence ID" value="NZ_QRGP01000006.1"/>
</dbReference>
<dbReference type="InterPro" id="IPR041459">
    <property type="entry name" value="MPTase-PolyVal"/>
</dbReference>
<dbReference type="Pfam" id="PF08401">
    <property type="entry name" value="ArdcN"/>
    <property type="match status" value="1"/>
</dbReference>
<evidence type="ECO:0000259" key="2">
    <source>
        <dbReference type="Pfam" id="PF08401"/>
    </source>
</evidence>
<accession>A0A371B1U9</accession>
<feature type="region of interest" description="Disordered" evidence="1">
    <location>
        <begin position="1"/>
        <end position="20"/>
    </location>
</feature>
<proteinExistence type="predicted"/>
<keyword evidence="5" id="KW-1185">Reference proteome</keyword>
<organism evidence="4 5">
    <name type="scientific">Sphingorhabdus pulchriflava</name>
    <dbReference type="NCBI Taxonomy" id="2292257"/>
    <lineage>
        <taxon>Bacteria</taxon>
        <taxon>Pseudomonadati</taxon>
        <taxon>Pseudomonadota</taxon>
        <taxon>Alphaproteobacteria</taxon>
        <taxon>Sphingomonadales</taxon>
        <taxon>Sphingomonadaceae</taxon>
        <taxon>Sphingorhabdus</taxon>
    </lineage>
</organism>
<dbReference type="InterPro" id="IPR013610">
    <property type="entry name" value="ArdC_N"/>
</dbReference>
<dbReference type="InterPro" id="IPR017113">
    <property type="entry name" value="Antirestriction_ArdC"/>
</dbReference>
<protein>
    <submittedName>
        <fullName evidence="4">DUF1738 domain-containing protein</fullName>
    </submittedName>
</protein>
<dbReference type="PIRSF" id="PIRSF037112">
    <property type="entry name" value="Antirestriction_ArdC"/>
    <property type="match status" value="1"/>
</dbReference>